<dbReference type="Gene3D" id="1.10.10.10">
    <property type="entry name" value="Winged helix-like DNA-binding domain superfamily/Winged helix DNA-binding domain"/>
    <property type="match status" value="1"/>
</dbReference>
<evidence type="ECO:0000313" key="5">
    <source>
        <dbReference type="Proteomes" id="UP000317812"/>
    </source>
</evidence>
<organism evidence="4 5">
    <name type="scientific">Leclercia adecarboxylata</name>
    <dbReference type="NCBI Taxonomy" id="83655"/>
    <lineage>
        <taxon>Bacteria</taxon>
        <taxon>Pseudomonadati</taxon>
        <taxon>Pseudomonadota</taxon>
        <taxon>Gammaproteobacteria</taxon>
        <taxon>Enterobacterales</taxon>
        <taxon>Enterobacteriaceae</taxon>
        <taxon>Leclercia</taxon>
    </lineage>
</organism>
<reference evidence="4 5" key="1">
    <citation type="submission" date="2019-01" db="EMBL/GenBank/DDBJ databases">
        <title>Florfenicol resistance in Enterobacteriaceae and whole-genome sequence analysis of florfenicol-resistant Leclercia adecarboxylata strain R25.</title>
        <authorList>
            <person name="Bao Q."/>
            <person name="Ying Y."/>
        </authorList>
    </citation>
    <scope>NUCLEOTIDE SEQUENCE [LARGE SCALE GENOMIC DNA]</scope>
    <source>
        <strain evidence="4 5">R25</strain>
    </source>
</reference>
<dbReference type="InterPro" id="IPR001867">
    <property type="entry name" value="OmpR/PhoB-type_DNA-bd"/>
</dbReference>
<feature type="domain" description="OmpR/PhoB-type" evidence="3">
    <location>
        <begin position="2"/>
        <end position="107"/>
    </location>
</feature>
<dbReference type="GO" id="GO:0006355">
    <property type="term" value="P:regulation of DNA-templated transcription"/>
    <property type="evidence" value="ECO:0007669"/>
    <property type="project" value="InterPro"/>
</dbReference>
<name>A0AAP9ALL4_9ENTR</name>
<dbReference type="RefSeq" id="WP_142488515.1">
    <property type="nucleotide sequence ID" value="NZ_CP035382.1"/>
</dbReference>
<evidence type="ECO:0000313" key="4">
    <source>
        <dbReference type="EMBL" id="QDK19598.1"/>
    </source>
</evidence>
<gene>
    <name evidence="4" type="ORF">ES815_15320</name>
</gene>
<dbReference type="GO" id="GO:0000160">
    <property type="term" value="P:phosphorelay signal transduction system"/>
    <property type="evidence" value="ECO:0007669"/>
    <property type="project" value="InterPro"/>
</dbReference>
<feature type="DNA-binding region" description="OmpR/PhoB-type" evidence="2">
    <location>
        <begin position="2"/>
        <end position="107"/>
    </location>
</feature>
<dbReference type="InterPro" id="IPR036388">
    <property type="entry name" value="WH-like_DNA-bd_sf"/>
</dbReference>
<evidence type="ECO:0000256" key="2">
    <source>
        <dbReference type="PROSITE-ProRule" id="PRU01091"/>
    </source>
</evidence>
<dbReference type="SMART" id="SM00862">
    <property type="entry name" value="Trans_reg_C"/>
    <property type="match status" value="1"/>
</dbReference>
<keyword evidence="1 2" id="KW-0238">DNA-binding</keyword>
<dbReference type="AlphaFoldDB" id="A0AAP9ALL4"/>
<proteinExistence type="predicted"/>
<dbReference type="Proteomes" id="UP000317812">
    <property type="component" value="Chromosome"/>
</dbReference>
<dbReference type="PROSITE" id="PS51755">
    <property type="entry name" value="OMPR_PHOB"/>
    <property type="match status" value="1"/>
</dbReference>
<evidence type="ECO:0000256" key="1">
    <source>
        <dbReference type="ARBA" id="ARBA00023125"/>
    </source>
</evidence>
<dbReference type="SUPFAM" id="SSF46894">
    <property type="entry name" value="C-terminal effector domain of the bipartite response regulators"/>
    <property type="match status" value="1"/>
</dbReference>
<accession>A0AAP9ALL4</accession>
<evidence type="ECO:0000259" key="3">
    <source>
        <dbReference type="PROSITE" id="PS51755"/>
    </source>
</evidence>
<dbReference type="EMBL" id="CP035382">
    <property type="protein sequence ID" value="QDK19598.1"/>
    <property type="molecule type" value="Genomic_DNA"/>
</dbReference>
<dbReference type="InterPro" id="IPR016032">
    <property type="entry name" value="Sig_transdc_resp-reg_C-effctor"/>
</dbReference>
<dbReference type="GO" id="GO:0003677">
    <property type="term" value="F:DNA binding"/>
    <property type="evidence" value="ECO:0007669"/>
    <property type="project" value="UniProtKB-UniRule"/>
</dbReference>
<sequence>MKPVFLINETVLFEPEARRLCSLTDYPARAVILHGPVSECLLQLLEQNEQVLTQRYLFAAVWEKQGTVVTTNALYQTIASIRKALKSAGLEENVIITVPKAGFKSVARLRVGTQAEFIERNKTITNPDLAEVSSEVVKPDILPPATQRSRHFWRPAMGYWLAGALFLLSCGVLYPELKPAEPVFVGYHPIGTIDGCEAYSSWNETEKSQRMWASLSQRFPLTCKKGEVAYMTLNRAQLGISVIICDRAPENREARCESIFYRQPYYDNE</sequence>
<protein>
    <recommendedName>
        <fullName evidence="3">OmpR/PhoB-type domain-containing protein</fullName>
    </recommendedName>
</protein>
<dbReference type="Pfam" id="PF00486">
    <property type="entry name" value="Trans_reg_C"/>
    <property type="match status" value="1"/>
</dbReference>